<feature type="transmembrane region" description="Helical" evidence="6">
    <location>
        <begin position="181"/>
        <end position="202"/>
    </location>
</feature>
<keyword evidence="3 6" id="KW-0812">Transmembrane</keyword>
<evidence type="ECO:0000256" key="2">
    <source>
        <dbReference type="ARBA" id="ARBA00022475"/>
    </source>
</evidence>
<evidence type="ECO:0000256" key="3">
    <source>
        <dbReference type="ARBA" id="ARBA00022692"/>
    </source>
</evidence>
<evidence type="ECO:0000313" key="7">
    <source>
        <dbReference type="EMBL" id="MBB6220441.1"/>
    </source>
</evidence>
<comment type="caution">
    <text evidence="7">The sequence shown here is derived from an EMBL/GenBank/DDBJ whole genome shotgun (WGS) entry which is preliminary data.</text>
</comment>
<dbReference type="AlphaFoldDB" id="A0A7W9ZPH9"/>
<dbReference type="Pfam" id="PF02588">
    <property type="entry name" value="YitT_membrane"/>
    <property type="match status" value="1"/>
</dbReference>
<accession>A0A7W9ZPH9</accession>
<dbReference type="Proteomes" id="UP000517187">
    <property type="component" value="Unassembled WGS sequence"/>
</dbReference>
<evidence type="ECO:0000313" key="8">
    <source>
        <dbReference type="Proteomes" id="UP000517187"/>
    </source>
</evidence>
<feature type="transmembrane region" description="Helical" evidence="6">
    <location>
        <begin position="77"/>
        <end position="97"/>
    </location>
</feature>
<dbReference type="GO" id="GO:0005886">
    <property type="term" value="C:plasma membrane"/>
    <property type="evidence" value="ECO:0007669"/>
    <property type="project" value="UniProtKB-SubCell"/>
</dbReference>
<protein>
    <submittedName>
        <fullName evidence="7">Uncharacterized membrane-anchored protein YitT (DUF2179 family)</fullName>
    </submittedName>
</protein>
<reference evidence="7 8" key="1">
    <citation type="submission" date="2020-08" db="EMBL/GenBank/DDBJ databases">
        <title>Genomic Encyclopedia of Type Strains, Phase IV (KMG-V): Genome sequencing to study the core and pangenomes of soil and plant-associated prokaryotes.</title>
        <authorList>
            <person name="Whitman W."/>
        </authorList>
    </citation>
    <scope>NUCLEOTIDE SEQUENCE [LARGE SCALE GENOMIC DNA]</scope>
    <source>
        <strain evidence="7 8">SEMIA 4011</strain>
    </source>
</reference>
<dbReference type="InterPro" id="IPR003740">
    <property type="entry name" value="YitT"/>
</dbReference>
<evidence type="ECO:0000256" key="4">
    <source>
        <dbReference type="ARBA" id="ARBA00022989"/>
    </source>
</evidence>
<organism evidence="7 8">
    <name type="scientific">Rhizobium leguminosarum</name>
    <dbReference type="NCBI Taxonomy" id="384"/>
    <lineage>
        <taxon>Bacteria</taxon>
        <taxon>Pseudomonadati</taxon>
        <taxon>Pseudomonadota</taxon>
        <taxon>Alphaproteobacteria</taxon>
        <taxon>Hyphomicrobiales</taxon>
        <taxon>Rhizobiaceae</taxon>
        <taxon>Rhizobium/Agrobacterium group</taxon>
        <taxon>Rhizobium</taxon>
    </lineage>
</organism>
<keyword evidence="5 6" id="KW-0472">Membrane</keyword>
<dbReference type="PANTHER" id="PTHR33545">
    <property type="entry name" value="UPF0750 MEMBRANE PROTEIN YITT-RELATED"/>
    <property type="match status" value="1"/>
</dbReference>
<keyword evidence="4 6" id="KW-1133">Transmembrane helix</keyword>
<dbReference type="InterPro" id="IPR051461">
    <property type="entry name" value="UPF0750_membrane"/>
</dbReference>
<dbReference type="EMBL" id="JACIIJ010000002">
    <property type="protein sequence ID" value="MBB6220441.1"/>
    <property type="molecule type" value="Genomic_DNA"/>
</dbReference>
<evidence type="ECO:0000256" key="5">
    <source>
        <dbReference type="ARBA" id="ARBA00023136"/>
    </source>
</evidence>
<sequence>MTKTSAAPGLPGVSLNSSAVETGDMTQRINALGFWNTSATRHAPIEDVQGIFSGSLVAALGLYVLASAGLLTGSTAGVAFLLHYAFGVNFGLAFFLLNLPFFWLSWKRLGMAFTIKTFIAIGLTSVLSDVQSRFFSISSIHPAWAALLGGLLLGFGVLALYRHRASLGGVGILGVYLQERFGIRAGLVQLAIDLCVLAAAFFVTTPPVVFYSVLGAVVLNLFVAINHRADRYIAL</sequence>
<feature type="transmembrane region" description="Helical" evidence="6">
    <location>
        <begin position="109"/>
        <end position="128"/>
    </location>
</feature>
<keyword evidence="2" id="KW-1003">Cell membrane</keyword>
<feature type="transmembrane region" description="Helical" evidence="6">
    <location>
        <begin position="140"/>
        <end position="161"/>
    </location>
</feature>
<feature type="transmembrane region" description="Helical" evidence="6">
    <location>
        <begin position="208"/>
        <end position="225"/>
    </location>
</feature>
<proteinExistence type="predicted"/>
<feature type="transmembrane region" description="Helical" evidence="6">
    <location>
        <begin position="51"/>
        <end position="71"/>
    </location>
</feature>
<dbReference type="PANTHER" id="PTHR33545:SF5">
    <property type="entry name" value="UPF0750 MEMBRANE PROTEIN YITT"/>
    <property type="match status" value="1"/>
</dbReference>
<comment type="subcellular location">
    <subcellularLocation>
        <location evidence="1">Cell membrane</location>
        <topology evidence="1">Multi-pass membrane protein</topology>
    </subcellularLocation>
</comment>
<gene>
    <name evidence="7" type="ORF">GGE66_001390</name>
</gene>
<evidence type="ECO:0000256" key="1">
    <source>
        <dbReference type="ARBA" id="ARBA00004651"/>
    </source>
</evidence>
<evidence type="ECO:0000256" key="6">
    <source>
        <dbReference type="SAM" id="Phobius"/>
    </source>
</evidence>
<name>A0A7W9ZPH9_RHILE</name>